<protein>
    <submittedName>
        <fullName evidence="1">HAD-IIB family hydrolase</fullName>
    </submittedName>
</protein>
<sequence>MHLRAPRLIATDLDGTLLRSDGVLSDRTRDALRAVEEAGIGVVFVTARPPRWVDGLRAAVGGHGAAICANGSAVYDVRERRVLLDRGMGPELVAELVDDLRRSVAGASFAVEGVRGLVAEPAFGADEAPPWDAAPARDVARALDGSTFKLLVRSTRLGPVELLDQVHASLAERAIVADSGAQGLAEITGPGVTKASTLAHWAAGHGVEPADVWAFGDAPNDLPMLAWAGQSFAVANAYPAVRAAASWTCAANDDDGVAQQLEAALEALARHG</sequence>
<name>A0ABY5L2T4_9CELL</name>
<dbReference type="InterPro" id="IPR006379">
    <property type="entry name" value="HAD-SF_hydro_IIB"/>
</dbReference>
<dbReference type="InterPro" id="IPR036412">
    <property type="entry name" value="HAD-like_sf"/>
</dbReference>
<dbReference type="SUPFAM" id="SSF56784">
    <property type="entry name" value="HAD-like"/>
    <property type="match status" value="1"/>
</dbReference>
<dbReference type="RefSeq" id="WP_227570772.1">
    <property type="nucleotide sequence ID" value="NZ_CP101988.1"/>
</dbReference>
<dbReference type="Pfam" id="PF08282">
    <property type="entry name" value="Hydrolase_3"/>
    <property type="match status" value="1"/>
</dbReference>
<dbReference type="InterPro" id="IPR023214">
    <property type="entry name" value="HAD_sf"/>
</dbReference>
<evidence type="ECO:0000313" key="2">
    <source>
        <dbReference type="Proteomes" id="UP001316189"/>
    </source>
</evidence>
<evidence type="ECO:0000313" key="1">
    <source>
        <dbReference type="EMBL" id="UUI76245.1"/>
    </source>
</evidence>
<dbReference type="Gene3D" id="3.30.1240.10">
    <property type="match status" value="1"/>
</dbReference>
<gene>
    <name evidence="1" type="ORF">NP064_04925</name>
</gene>
<dbReference type="PANTHER" id="PTHR10000">
    <property type="entry name" value="PHOSPHOSERINE PHOSPHATASE"/>
    <property type="match status" value="1"/>
</dbReference>
<keyword evidence="1" id="KW-0378">Hydrolase</keyword>
<reference evidence="1 2" key="1">
    <citation type="submission" date="2022-07" db="EMBL/GenBank/DDBJ databases">
        <title>Novel species in genus cellulomonas.</title>
        <authorList>
            <person name="Ye L."/>
        </authorList>
    </citation>
    <scope>NUCLEOTIDE SEQUENCE [LARGE SCALE GENOMIC DNA]</scope>
    <source>
        <strain evidence="2">zg-Y338</strain>
    </source>
</reference>
<dbReference type="Proteomes" id="UP001316189">
    <property type="component" value="Chromosome"/>
</dbReference>
<dbReference type="EMBL" id="CP101988">
    <property type="protein sequence ID" value="UUI76245.1"/>
    <property type="molecule type" value="Genomic_DNA"/>
</dbReference>
<dbReference type="GO" id="GO:0016787">
    <property type="term" value="F:hydrolase activity"/>
    <property type="evidence" value="ECO:0007669"/>
    <property type="project" value="UniProtKB-KW"/>
</dbReference>
<dbReference type="PANTHER" id="PTHR10000:SF8">
    <property type="entry name" value="HAD SUPERFAMILY HYDROLASE-LIKE, TYPE 3"/>
    <property type="match status" value="1"/>
</dbReference>
<dbReference type="NCBIfam" id="TIGR01484">
    <property type="entry name" value="HAD-SF-IIB"/>
    <property type="match status" value="1"/>
</dbReference>
<accession>A0ABY5L2T4</accession>
<proteinExistence type="predicted"/>
<dbReference type="Gene3D" id="3.40.50.1000">
    <property type="entry name" value="HAD superfamily/HAD-like"/>
    <property type="match status" value="1"/>
</dbReference>
<keyword evidence="2" id="KW-1185">Reference proteome</keyword>
<organism evidence="1 2">
    <name type="scientific">Cellulomonas chengniuliangii</name>
    <dbReference type="NCBI Taxonomy" id="2968084"/>
    <lineage>
        <taxon>Bacteria</taxon>
        <taxon>Bacillati</taxon>
        <taxon>Actinomycetota</taxon>
        <taxon>Actinomycetes</taxon>
        <taxon>Micrococcales</taxon>
        <taxon>Cellulomonadaceae</taxon>
        <taxon>Cellulomonas</taxon>
    </lineage>
</organism>